<feature type="transmembrane region" description="Helical" evidence="1">
    <location>
        <begin position="237"/>
        <end position="257"/>
    </location>
</feature>
<sequence length="269" mass="30079">MKRNSLLFFILLSIAIGVEYEFNDLGGLELSTGNYLELLVTFFLLGIYILPICYLLVKYAGRWKIPKYIIPLSIVSGAYATGWLAGYGNDYLLEGLKHVFGSSKALEDWSAALTAPFVEEALKLCCGLVILYLLNRRNVQSAFIVGASVGLGFQIIEDISYIVMEAQESFQTVVPKTLERISGSISSHWSLTCIFSVAVICLLSKNQSIQKKTVRLWLVTPILFHFIWNSPINDLPLVSAVLSAFTIMIVIQIIKFVEADQRKIPQIKN</sequence>
<dbReference type="GO" id="GO:0008237">
    <property type="term" value="F:metallopeptidase activity"/>
    <property type="evidence" value="ECO:0007669"/>
    <property type="project" value="UniProtKB-KW"/>
</dbReference>
<keyword evidence="1" id="KW-0812">Transmembrane</keyword>
<reference evidence="2 3" key="1">
    <citation type="submission" date="2020-12" db="EMBL/GenBank/DDBJ databases">
        <title>Vagococcus allomyrinae sp. nov. and Enterococcus lavae sp. nov., isolated from the larvae of Allomyrina dichotoma.</title>
        <authorList>
            <person name="Lee S.D."/>
        </authorList>
    </citation>
    <scope>NUCLEOTIDE SEQUENCE [LARGE SCALE GENOMIC DNA]</scope>
    <source>
        <strain evidence="2 3">BWM-S5</strain>
    </source>
</reference>
<protein>
    <submittedName>
        <fullName evidence="2">PrsW family intramembrane metalloprotease</fullName>
    </submittedName>
</protein>
<dbReference type="InterPro" id="IPR026898">
    <property type="entry name" value="PrsW"/>
</dbReference>
<dbReference type="EMBL" id="JAEDXU010000001">
    <property type="protein sequence ID" value="MBP1044666.1"/>
    <property type="molecule type" value="Genomic_DNA"/>
</dbReference>
<feature type="transmembrane region" description="Helical" evidence="1">
    <location>
        <begin position="141"/>
        <end position="164"/>
    </location>
</feature>
<keyword evidence="3" id="KW-1185">Reference proteome</keyword>
<feature type="transmembrane region" description="Helical" evidence="1">
    <location>
        <begin position="109"/>
        <end position="134"/>
    </location>
</feature>
<gene>
    <name evidence="2" type="ORF">I6N96_00125</name>
</gene>
<feature type="transmembrane region" description="Helical" evidence="1">
    <location>
        <begin position="33"/>
        <end position="57"/>
    </location>
</feature>
<organism evidence="2 3">
    <name type="scientific">Enterococcus larvae</name>
    <dbReference type="NCBI Taxonomy" id="2794352"/>
    <lineage>
        <taxon>Bacteria</taxon>
        <taxon>Bacillati</taxon>
        <taxon>Bacillota</taxon>
        <taxon>Bacilli</taxon>
        <taxon>Lactobacillales</taxon>
        <taxon>Enterococcaceae</taxon>
        <taxon>Enterococcus</taxon>
    </lineage>
</organism>
<proteinExistence type="predicted"/>
<feature type="transmembrane region" description="Helical" evidence="1">
    <location>
        <begin position="214"/>
        <end position="231"/>
    </location>
</feature>
<keyword evidence="2" id="KW-0482">Metalloprotease</keyword>
<dbReference type="PANTHER" id="PTHR36844">
    <property type="entry name" value="PROTEASE PRSW"/>
    <property type="match status" value="1"/>
</dbReference>
<dbReference type="RefSeq" id="WP_209555475.1">
    <property type="nucleotide sequence ID" value="NZ_JAEDXU010000001.1"/>
</dbReference>
<feature type="transmembrane region" description="Helical" evidence="1">
    <location>
        <begin position="184"/>
        <end position="202"/>
    </location>
</feature>
<feature type="transmembrane region" description="Helical" evidence="1">
    <location>
        <begin position="69"/>
        <end position="89"/>
    </location>
</feature>
<keyword evidence="1" id="KW-0472">Membrane</keyword>
<keyword evidence="2" id="KW-0645">Protease</keyword>
<dbReference type="Proteomes" id="UP000673375">
    <property type="component" value="Unassembled WGS sequence"/>
</dbReference>
<evidence type="ECO:0000313" key="3">
    <source>
        <dbReference type="Proteomes" id="UP000673375"/>
    </source>
</evidence>
<name>A0ABS4CEX7_9ENTE</name>
<keyword evidence="1" id="KW-1133">Transmembrane helix</keyword>
<evidence type="ECO:0000313" key="2">
    <source>
        <dbReference type="EMBL" id="MBP1044666.1"/>
    </source>
</evidence>
<dbReference type="Pfam" id="PF13367">
    <property type="entry name" value="PrsW-protease"/>
    <property type="match status" value="1"/>
</dbReference>
<evidence type="ECO:0000256" key="1">
    <source>
        <dbReference type="SAM" id="Phobius"/>
    </source>
</evidence>
<comment type="caution">
    <text evidence="2">The sequence shown here is derived from an EMBL/GenBank/DDBJ whole genome shotgun (WGS) entry which is preliminary data.</text>
</comment>
<keyword evidence="2" id="KW-0378">Hydrolase</keyword>
<dbReference type="PANTHER" id="PTHR36844:SF1">
    <property type="entry name" value="PROTEASE PRSW"/>
    <property type="match status" value="1"/>
</dbReference>
<accession>A0ABS4CEX7</accession>